<keyword evidence="3" id="KW-1185">Reference proteome</keyword>
<sequence>MADPSLALATNLVQDLHALTTRPTWGPAKLNAFYDQSISILTLIHDNPLLTLHPNFPAFRDYLAYYFSRATSDWNAPGFPPPPPLDWSIPPAPGPVKTSSTSATAKKGRGPVPAPVARRFRPPERERRGVPSPTLWMTSLAWAGEPSQQARVSLPLECPPAKRKSSHDTGPPPLKKVKIEPIPTSKGKARADPCSAHVSQRRSRQSSKPSQEILDVDEFDPHHDDSSASSEDDSSDAEDPQYSREQLIAAKQAADYSDNQHAMAEVLHRLVPPSELFTSRADVKLLKRVDVPGAKPLNFLPCGRCIARGVPQECQPHATRPGNKCAPCSKASQACSWSPSARPPKVSLAQVKEMEFFTGQTASVNNTNRAFHTLHVEYALYEEMRRLCEFQALKLDAAQSFLANLLNAAQDHGAEELAQNIAPASWFDAARDRGTSAGTVSFPVVDPKKFVTPSAETLPSSSSSAALSVAVLPLSGSGSQIDDDASVAQGLEDDVRDGEAPPDDEEEGEASVDAQDAPPVA</sequence>
<evidence type="ECO:0000313" key="3">
    <source>
        <dbReference type="Proteomes" id="UP000521943"/>
    </source>
</evidence>
<dbReference type="AlphaFoldDB" id="A0A8H6M139"/>
<feature type="region of interest" description="Disordered" evidence="1">
    <location>
        <begin position="90"/>
        <end position="132"/>
    </location>
</feature>
<feature type="compositionally biased region" description="Acidic residues" evidence="1">
    <location>
        <begin position="230"/>
        <end position="239"/>
    </location>
</feature>
<feature type="region of interest" description="Disordered" evidence="1">
    <location>
        <begin position="158"/>
        <end position="241"/>
    </location>
</feature>
<proteinExistence type="predicted"/>
<dbReference type="EMBL" id="JACGCI010000049">
    <property type="protein sequence ID" value="KAF6751593.1"/>
    <property type="molecule type" value="Genomic_DNA"/>
</dbReference>
<dbReference type="Proteomes" id="UP000521943">
    <property type="component" value="Unassembled WGS sequence"/>
</dbReference>
<name>A0A8H6M139_9AGAR</name>
<comment type="caution">
    <text evidence="2">The sequence shown here is derived from an EMBL/GenBank/DDBJ whole genome shotgun (WGS) entry which is preliminary data.</text>
</comment>
<gene>
    <name evidence="2" type="ORF">DFP72DRAFT_850709</name>
</gene>
<evidence type="ECO:0000313" key="2">
    <source>
        <dbReference type="EMBL" id="KAF6751593.1"/>
    </source>
</evidence>
<feature type="region of interest" description="Disordered" evidence="1">
    <location>
        <begin position="477"/>
        <end position="521"/>
    </location>
</feature>
<accession>A0A8H6M139</accession>
<protein>
    <submittedName>
        <fullName evidence="2">Uncharacterized protein</fullName>
    </submittedName>
</protein>
<reference evidence="2 3" key="1">
    <citation type="submission" date="2020-07" db="EMBL/GenBank/DDBJ databases">
        <title>Comparative genomics of pyrophilous fungi reveals a link between fire events and developmental genes.</title>
        <authorList>
            <consortium name="DOE Joint Genome Institute"/>
            <person name="Steindorff A.S."/>
            <person name="Carver A."/>
            <person name="Calhoun S."/>
            <person name="Stillman K."/>
            <person name="Liu H."/>
            <person name="Lipzen A."/>
            <person name="Pangilinan J."/>
            <person name="Labutti K."/>
            <person name="Bruns T.D."/>
            <person name="Grigoriev I.V."/>
        </authorList>
    </citation>
    <scope>NUCLEOTIDE SEQUENCE [LARGE SCALE GENOMIC DNA]</scope>
    <source>
        <strain evidence="2 3">CBS 144469</strain>
    </source>
</reference>
<organism evidence="2 3">
    <name type="scientific">Ephemerocybe angulata</name>
    <dbReference type="NCBI Taxonomy" id="980116"/>
    <lineage>
        <taxon>Eukaryota</taxon>
        <taxon>Fungi</taxon>
        <taxon>Dikarya</taxon>
        <taxon>Basidiomycota</taxon>
        <taxon>Agaricomycotina</taxon>
        <taxon>Agaricomycetes</taxon>
        <taxon>Agaricomycetidae</taxon>
        <taxon>Agaricales</taxon>
        <taxon>Agaricineae</taxon>
        <taxon>Psathyrellaceae</taxon>
        <taxon>Ephemerocybe</taxon>
    </lineage>
</organism>
<evidence type="ECO:0000256" key="1">
    <source>
        <dbReference type="SAM" id="MobiDB-lite"/>
    </source>
</evidence>
<feature type="compositionally biased region" description="Acidic residues" evidence="1">
    <location>
        <begin position="481"/>
        <end position="510"/>
    </location>
</feature>